<dbReference type="EMBL" id="CP068046">
    <property type="protein sequence ID" value="QQR39266.1"/>
    <property type="molecule type" value="Genomic_DNA"/>
</dbReference>
<dbReference type="Pfam" id="PF01408">
    <property type="entry name" value="GFO_IDH_MocA"/>
    <property type="match status" value="1"/>
</dbReference>
<sequence>MAQRLFIIGAGVIARAHAAASRALDDIVLFVADPSAEALEAFTAVNPDATAFADADEMLSMAAEPDDIVVVAVPPWLHAPMTLKGFASGRHVLCEKPLGRDLAELDSMLEAAQRAGKHLGDCSVRFLGQPQLERAREILRSGQLGKIYHGTLINRRSRSRPGVEYQPSSKWFLHREKSGGGALLDWGVYDFTTLFDVIRPSKIEILNAWIAAPSTALDPQDVPFDVESHAGASMLVTLEDGTVFNLAYERGNGLHGQERDIMELDGATASIAWNWVGFQHDRVMSLTTHTDTEGRAVATTERFELGTADAWNSMPLHSFVDLVQGRPSLALSQHRLRFNFACIAALYEVASTRQPKTISLR</sequence>
<keyword evidence="5" id="KW-1185">Reference proteome</keyword>
<dbReference type="SUPFAM" id="SSF55347">
    <property type="entry name" value="Glyceraldehyde-3-phosphate dehydrogenase-like, C-terminal domain"/>
    <property type="match status" value="1"/>
</dbReference>
<organism evidence="4 5">
    <name type="scientific">Devosia rhizoryzae</name>
    <dbReference type="NCBI Taxonomy" id="2774137"/>
    <lineage>
        <taxon>Bacteria</taxon>
        <taxon>Pseudomonadati</taxon>
        <taxon>Pseudomonadota</taxon>
        <taxon>Alphaproteobacteria</taxon>
        <taxon>Hyphomicrobiales</taxon>
        <taxon>Devosiaceae</taxon>
        <taxon>Devosia</taxon>
    </lineage>
</organism>
<dbReference type="PANTHER" id="PTHR43818">
    <property type="entry name" value="BCDNA.GH03377"/>
    <property type="match status" value="1"/>
</dbReference>
<feature type="domain" description="GFO/IDH/MocA-like oxidoreductase" evidence="3">
    <location>
        <begin position="133"/>
        <end position="254"/>
    </location>
</feature>
<dbReference type="Proteomes" id="UP000595857">
    <property type="component" value="Chromosome"/>
</dbReference>
<dbReference type="Gene3D" id="3.30.360.10">
    <property type="entry name" value="Dihydrodipicolinate Reductase, domain 2"/>
    <property type="match status" value="1"/>
</dbReference>
<dbReference type="InterPro" id="IPR055170">
    <property type="entry name" value="GFO_IDH_MocA-like_dom"/>
</dbReference>
<dbReference type="InterPro" id="IPR036291">
    <property type="entry name" value="NAD(P)-bd_dom_sf"/>
</dbReference>
<dbReference type="PANTHER" id="PTHR43818:SF11">
    <property type="entry name" value="BCDNA.GH03377"/>
    <property type="match status" value="1"/>
</dbReference>
<dbReference type="InterPro" id="IPR050463">
    <property type="entry name" value="Gfo/Idh/MocA_oxidrdct_glycsds"/>
</dbReference>
<keyword evidence="1" id="KW-0560">Oxidoreductase</keyword>
<evidence type="ECO:0000256" key="1">
    <source>
        <dbReference type="ARBA" id="ARBA00023002"/>
    </source>
</evidence>
<name>A0ABX7CBF3_9HYPH</name>
<dbReference type="Gene3D" id="3.40.50.720">
    <property type="entry name" value="NAD(P)-binding Rossmann-like Domain"/>
    <property type="match status" value="1"/>
</dbReference>
<proteinExistence type="predicted"/>
<dbReference type="RefSeq" id="WP_201633128.1">
    <property type="nucleotide sequence ID" value="NZ_CP068046.1"/>
</dbReference>
<gene>
    <name evidence="4" type="ORF">JI748_16320</name>
</gene>
<evidence type="ECO:0000313" key="5">
    <source>
        <dbReference type="Proteomes" id="UP000595857"/>
    </source>
</evidence>
<dbReference type="SUPFAM" id="SSF51735">
    <property type="entry name" value="NAD(P)-binding Rossmann-fold domains"/>
    <property type="match status" value="1"/>
</dbReference>
<feature type="domain" description="Gfo/Idh/MocA-like oxidoreductase N-terminal" evidence="2">
    <location>
        <begin position="5"/>
        <end position="119"/>
    </location>
</feature>
<evidence type="ECO:0000259" key="3">
    <source>
        <dbReference type="Pfam" id="PF22725"/>
    </source>
</evidence>
<reference evidence="4 5" key="1">
    <citation type="submission" date="2021-01" db="EMBL/GenBank/DDBJ databases">
        <title>Genome seq and assembly of Devosia sp. LEGU1.</title>
        <authorList>
            <person name="Chhetri G."/>
        </authorList>
    </citation>
    <scope>NUCLEOTIDE SEQUENCE [LARGE SCALE GENOMIC DNA]</scope>
    <source>
        <strain evidence="4 5">LEGU1</strain>
    </source>
</reference>
<dbReference type="InterPro" id="IPR000683">
    <property type="entry name" value="Gfo/Idh/MocA-like_OxRdtase_N"/>
</dbReference>
<protein>
    <submittedName>
        <fullName evidence="4">Gfo/Idh/MocA family oxidoreductase</fullName>
    </submittedName>
</protein>
<evidence type="ECO:0000313" key="4">
    <source>
        <dbReference type="EMBL" id="QQR39266.1"/>
    </source>
</evidence>
<accession>A0ABX7CBF3</accession>
<evidence type="ECO:0000259" key="2">
    <source>
        <dbReference type="Pfam" id="PF01408"/>
    </source>
</evidence>
<dbReference type="Pfam" id="PF22725">
    <property type="entry name" value="GFO_IDH_MocA_C3"/>
    <property type="match status" value="1"/>
</dbReference>